<keyword evidence="2" id="KW-1185">Reference proteome</keyword>
<protein>
    <submittedName>
        <fullName evidence="1">Uncharacterized protein</fullName>
    </submittedName>
</protein>
<reference evidence="1 2" key="1">
    <citation type="journal article" date="2023" name="Science">
        <title>Complex scaffold remodeling in plant triterpene biosynthesis.</title>
        <authorList>
            <person name="De La Pena R."/>
            <person name="Hodgson H."/>
            <person name="Liu J.C."/>
            <person name="Stephenson M.J."/>
            <person name="Martin A.C."/>
            <person name="Owen C."/>
            <person name="Harkess A."/>
            <person name="Leebens-Mack J."/>
            <person name="Jimenez L.E."/>
            <person name="Osbourn A."/>
            <person name="Sattely E.S."/>
        </authorList>
    </citation>
    <scope>NUCLEOTIDE SEQUENCE [LARGE SCALE GENOMIC DNA]</scope>
    <source>
        <strain evidence="2">cv. JPN11</strain>
        <tissue evidence="1">Leaf</tissue>
    </source>
</reference>
<evidence type="ECO:0000313" key="1">
    <source>
        <dbReference type="EMBL" id="KAJ4719112.1"/>
    </source>
</evidence>
<proteinExistence type="predicted"/>
<sequence length="292" mass="31543">MSRAAEAQAGMLQRRGTSAYKLQHAGMDAIPSDAQARKQNGSRVNSAAGTLYGRDCGCCVVAGISGGFVGKFGDERIMAAKGSEASDVVEVVQERRCVQGSKRMGKERVVSKEMIDSLDARLARVEISLGDIHKRLDFLDDRVVRGAETCLSQRKEDGILTPRLGSAGECRGESPRLPERLPRGCEADHASRPMPNRPASTTFHIRSICDDAVHRVGASSCGQQRSAVDRTQVLETELDEGVKHSGGGGCHGPPRRKRGCCNAEAHQRTSSSTRAWMLCLPTLKRASRMVRG</sequence>
<name>A0ACC1Y785_MELAZ</name>
<accession>A0ACC1Y785</accession>
<organism evidence="1 2">
    <name type="scientific">Melia azedarach</name>
    <name type="common">Chinaberry tree</name>
    <dbReference type="NCBI Taxonomy" id="155640"/>
    <lineage>
        <taxon>Eukaryota</taxon>
        <taxon>Viridiplantae</taxon>
        <taxon>Streptophyta</taxon>
        <taxon>Embryophyta</taxon>
        <taxon>Tracheophyta</taxon>
        <taxon>Spermatophyta</taxon>
        <taxon>Magnoliopsida</taxon>
        <taxon>eudicotyledons</taxon>
        <taxon>Gunneridae</taxon>
        <taxon>Pentapetalae</taxon>
        <taxon>rosids</taxon>
        <taxon>malvids</taxon>
        <taxon>Sapindales</taxon>
        <taxon>Meliaceae</taxon>
        <taxon>Melia</taxon>
    </lineage>
</organism>
<gene>
    <name evidence="1" type="ORF">OWV82_010727</name>
</gene>
<comment type="caution">
    <text evidence="1">The sequence shown here is derived from an EMBL/GenBank/DDBJ whole genome shotgun (WGS) entry which is preliminary data.</text>
</comment>
<evidence type="ECO:0000313" key="2">
    <source>
        <dbReference type="Proteomes" id="UP001164539"/>
    </source>
</evidence>
<dbReference type="Proteomes" id="UP001164539">
    <property type="component" value="Chromosome 5"/>
</dbReference>
<dbReference type="EMBL" id="CM051398">
    <property type="protein sequence ID" value="KAJ4719112.1"/>
    <property type="molecule type" value="Genomic_DNA"/>
</dbReference>